<feature type="chain" id="PRO_5045674845" evidence="2">
    <location>
        <begin position="25"/>
        <end position="303"/>
    </location>
</feature>
<evidence type="ECO:0000256" key="1">
    <source>
        <dbReference type="SAM" id="MobiDB-lite"/>
    </source>
</evidence>
<gene>
    <name evidence="3" type="ORF">SD70_18715</name>
</gene>
<keyword evidence="2" id="KW-0732">Signal</keyword>
<reference evidence="3 4" key="1">
    <citation type="submission" date="2014-12" db="EMBL/GenBank/DDBJ databases">
        <title>Draft genome sequence of Paenibacillus kamchatkensis strain B-2647.</title>
        <authorList>
            <person name="Karlyshev A.V."/>
            <person name="Kudryashova E.B."/>
        </authorList>
    </citation>
    <scope>NUCLEOTIDE SEQUENCE [LARGE SCALE GENOMIC DNA]</scope>
    <source>
        <strain evidence="3 4">VKM B-2647</strain>
    </source>
</reference>
<name>A0ABR5AF63_9BACL</name>
<evidence type="ECO:0000313" key="4">
    <source>
        <dbReference type="Proteomes" id="UP000031967"/>
    </source>
</evidence>
<feature type="region of interest" description="Disordered" evidence="1">
    <location>
        <begin position="252"/>
        <end position="303"/>
    </location>
</feature>
<feature type="signal peptide" evidence="2">
    <location>
        <begin position="1"/>
        <end position="24"/>
    </location>
</feature>
<organism evidence="3 4">
    <name type="scientific">Gordoniibacillus kamchatkensis</name>
    <dbReference type="NCBI Taxonomy" id="1590651"/>
    <lineage>
        <taxon>Bacteria</taxon>
        <taxon>Bacillati</taxon>
        <taxon>Bacillota</taxon>
        <taxon>Bacilli</taxon>
        <taxon>Bacillales</taxon>
        <taxon>Paenibacillaceae</taxon>
        <taxon>Gordoniibacillus</taxon>
    </lineage>
</organism>
<dbReference type="Proteomes" id="UP000031967">
    <property type="component" value="Unassembled WGS sequence"/>
</dbReference>
<comment type="caution">
    <text evidence="3">The sequence shown here is derived from an EMBL/GenBank/DDBJ whole genome shotgun (WGS) entry which is preliminary data.</text>
</comment>
<accession>A0ABR5AF63</accession>
<dbReference type="EMBL" id="JXAK01000033">
    <property type="protein sequence ID" value="KIL39669.1"/>
    <property type="molecule type" value="Genomic_DNA"/>
</dbReference>
<evidence type="ECO:0000313" key="3">
    <source>
        <dbReference type="EMBL" id="KIL39669.1"/>
    </source>
</evidence>
<proteinExistence type="predicted"/>
<protein>
    <submittedName>
        <fullName evidence="3">Uncharacterized protein</fullName>
    </submittedName>
</protein>
<evidence type="ECO:0000256" key="2">
    <source>
        <dbReference type="SAM" id="SignalP"/>
    </source>
</evidence>
<keyword evidence="4" id="KW-1185">Reference proteome</keyword>
<dbReference type="RefSeq" id="WP_041049038.1">
    <property type="nucleotide sequence ID" value="NZ_JXAK01000033.1"/>
</dbReference>
<sequence length="303" mass="30090">MKQRKLNMITGTLATAFILGGSFAGTVHKAYADDSGASSNSAPAATTNAAAVQDTIAGVPVPVFAKLHGVDLRLGKAALSTAEILNKDLEDVYADMTWGSSLSQIGTNGASDYMSQLLRLTQDNIDAAVSAGNITAAQGTQLSSYASRVLNQEINDAKYRDYDNSSVDPVAYALLSNDTDRADVAQLLGMSQNDLFDALAGGQSLGIIAEGKGVADDQLAAKLQGGLAQDLKPIVWSDVADTAAAAAPAATSGDAGAAAPAASTTPAASGTDGSATPSAPAATGGADGSSSSGNSSGGSDAAQ</sequence>